<keyword evidence="4" id="KW-0285">Flavoprotein</keyword>
<evidence type="ECO:0000313" key="11">
    <source>
        <dbReference type="EMBL" id="OIR04943.1"/>
    </source>
</evidence>
<evidence type="ECO:0000256" key="1">
    <source>
        <dbReference type="ARBA" id="ARBA00001946"/>
    </source>
</evidence>
<comment type="catalytic activity">
    <reaction evidence="10">
        <text>L-threonyl-[protein] + FAD = FMN-L-threonyl-[protein] + AMP + H(+)</text>
        <dbReference type="Rhea" id="RHEA:36847"/>
        <dbReference type="Rhea" id="RHEA-COMP:11060"/>
        <dbReference type="Rhea" id="RHEA-COMP:11061"/>
        <dbReference type="ChEBI" id="CHEBI:15378"/>
        <dbReference type="ChEBI" id="CHEBI:30013"/>
        <dbReference type="ChEBI" id="CHEBI:57692"/>
        <dbReference type="ChEBI" id="CHEBI:74257"/>
        <dbReference type="ChEBI" id="CHEBI:456215"/>
        <dbReference type="EC" id="2.7.1.180"/>
    </reaction>
</comment>
<gene>
    <name evidence="11" type="primary">apbE_5</name>
    <name evidence="11" type="ORF">GALL_130330</name>
</gene>
<keyword evidence="8" id="KW-0460">Magnesium</keyword>
<keyword evidence="5" id="KW-0808">Transferase</keyword>
<dbReference type="PIRSF" id="PIRSF006268">
    <property type="entry name" value="ApbE"/>
    <property type="match status" value="1"/>
</dbReference>
<proteinExistence type="predicted"/>
<dbReference type="EC" id="2.7.1.180" evidence="2"/>
<name>A0A1J5S9C5_9ZZZZ</name>
<comment type="cofactor">
    <cofactor evidence="1">
        <name>Mg(2+)</name>
        <dbReference type="ChEBI" id="CHEBI:18420"/>
    </cofactor>
</comment>
<dbReference type="PANTHER" id="PTHR30040">
    <property type="entry name" value="THIAMINE BIOSYNTHESIS LIPOPROTEIN APBE"/>
    <property type="match status" value="1"/>
</dbReference>
<evidence type="ECO:0000256" key="2">
    <source>
        <dbReference type="ARBA" id="ARBA00011955"/>
    </source>
</evidence>
<evidence type="ECO:0000256" key="9">
    <source>
        <dbReference type="ARBA" id="ARBA00031306"/>
    </source>
</evidence>
<reference evidence="11" key="1">
    <citation type="submission" date="2016-10" db="EMBL/GenBank/DDBJ databases">
        <title>Sequence of Gallionella enrichment culture.</title>
        <authorList>
            <person name="Poehlein A."/>
            <person name="Muehling M."/>
            <person name="Daniel R."/>
        </authorList>
    </citation>
    <scope>NUCLEOTIDE SEQUENCE</scope>
</reference>
<accession>A0A1J5S9C5</accession>
<dbReference type="Pfam" id="PF02424">
    <property type="entry name" value="ApbE"/>
    <property type="match status" value="1"/>
</dbReference>
<keyword evidence="6" id="KW-0479">Metal-binding</keyword>
<dbReference type="SUPFAM" id="SSF143631">
    <property type="entry name" value="ApbE-like"/>
    <property type="match status" value="1"/>
</dbReference>
<dbReference type="Gene3D" id="3.10.520.10">
    <property type="entry name" value="ApbE-like domains"/>
    <property type="match status" value="1"/>
</dbReference>
<dbReference type="GO" id="GO:0046872">
    <property type="term" value="F:metal ion binding"/>
    <property type="evidence" value="ECO:0007669"/>
    <property type="project" value="UniProtKB-KW"/>
</dbReference>
<dbReference type="InterPro" id="IPR003374">
    <property type="entry name" value="ApbE-like_sf"/>
</dbReference>
<comment type="caution">
    <text evidence="11">The sequence shown here is derived from an EMBL/GenBank/DDBJ whole genome shotgun (WGS) entry which is preliminary data.</text>
</comment>
<dbReference type="EMBL" id="MLJW01000054">
    <property type="protein sequence ID" value="OIR04943.1"/>
    <property type="molecule type" value="Genomic_DNA"/>
</dbReference>
<keyword evidence="11" id="KW-0449">Lipoprotein</keyword>
<dbReference type="AlphaFoldDB" id="A0A1J5S9C5"/>
<dbReference type="GO" id="GO:0016740">
    <property type="term" value="F:transferase activity"/>
    <property type="evidence" value="ECO:0007669"/>
    <property type="project" value="UniProtKB-KW"/>
</dbReference>
<dbReference type="PANTHER" id="PTHR30040:SF2">
    <property type="entry name" value="FAD:PROTEIN FMN TRANSFERASE"/>
    <property type="match status" value="1"/>
</dbReference>
<evidence type="ECO:0000256" key="5">
    <source>
        <dbReference type="ARBA" id="ARBA00022679"/>
    </source>
</evidence>
<organism evidence="11">
    <name type="scientific">mine drainage metagenome</name>
    <dbReference type="NCBI Taxonomy" id="410659"/>
    <lineage>
        <taxon>unclassified sequences</taxon>
        <taxon>metagenomes</taxon>
        <taxon>ecological metagenomes</taxon>
    </lineage>
</organism>
<evidence type="ECO:0000256" key="3">
    <source>
        <dbReference type="ARBA" id="ARBA00016337"/>
    </source>
</evidence>
<dbReference type="PROSITE" id="PS51257">
    <property type="entry name" value="PROKAR_LIPOPROTEIN"/>
    <property type="match status" value="1"/>
</dbReference>
<dbReference type="InterPro" id="IPR024932">
    <property type="entry name" value="ApbE"/>
</dbReference>
<evidence type="ECO:0000256" key="8">
    <source>
        <dbReference type="ARBA" id="ARBA00022842"/>
    </source>
</evidence>
<evidence type="ECO:0000256" key="7">
    <source>
        <dbReference type="ARBA" id="ARBA00022827"/>
    </source>
</evidence>
<evidence type="ECO:0000256" key="6">
    <source>
        <dbReference type="ARBA" id="ARBA00022723"/>
    </source>
</evidence>
<evidence type="ECO:0000256" key="4">
    <source>
        <dbReference type="ARBA" id="ARBA00022630"/>
    </source>
</evidence>
<evidence type="ECO:0000256" key="10">
    <source>
        <dbReference type="ARBA" id="ARBA00048540"/>
    </source>
</evidence>
<protein>
    <recommendedName>
        <fullName evidence="3">FAD:protein FMN transferase</fullName>
        <ecNumber evidence="2">2.7.1.180</ecNumber>
    </recommendedName>
    <alternativeName>
        <fullName evidence="9">Flavin transferase</fullName>
    </alternativeName>
</protein>
<keyword evidence="7" id="KW-0274">FAD</keyword>
<sequence>MRYLLIPLLLLLTSCFKEPLYHSQSYVFGTLVDISIYGESDELARQHADHILQDFQSLHNRFHAWKPISATQLSELGELNAAFQAGKQVPISPDLASILADATTLSVKSNGLFNPAIGQLIGTWGFQHDEFSPIDIDDAKIQALVKAKPAMTDIVIKGKIAYSTNPAVKLDLGGYAKGYALDIAAAYLRQQHVKDALINIGGNIIALGQHGDKPWRVGIQHPRSPTAIATLDLADGWAIGTSGDYQRYFMLNGKRYCHIIDPRTGYPTQHTQAVTVLVPPSKNSGVLSDVTSKPIFIESPENRLKTAQAFGIENFMVIDAQSNIFVSKQMAQKLHWVTTGVKFTTLP</sequence>